<dbReference type="AlphaFoldDB" id="A0A7W7BPM1"/>
<dbReference type="Proteomes" id="UP000573729">
    <property type="component" value="Unassembled WGS sequence"/>
</dbReference>
<evidence type="ECO:0000256" key="1">
    <source>
        <dbReference type="SAM" id="MobiDB-lite"/>
    </source>
</evidence>
<accession>A0A7W7BPM1</accession>
<dbReference type="EMBL" id="JACHMD010000001">
    <property type="protein sequence ID" value="MBB4665343.1"/>
    <property type="molecule type" value="Genomic_DNA"/>
</dbReference>
<comment type="caution">
    <text evidence="2">The sequence shown here is derived from an EMBL/GenBank/DDBJ whole genome shotgun (WGS) entry which is preliminary data.</text>
</comment>
<dbReference type="RefSeq" id="WP_184214165.1">
    <property type="nucleotide sequence ID" value="NZ_JACHMD010000001.1"/>
</dbReference>
<evidence type="ECO:0000313" key="3">
    <source>
        <dbReference type="Proteomes" id="UP000573729"/>
    </source>
</evidence>
<keyword evidence="3" id="KW-1185">Reference proteome</keyword>
<feature type="region of interest" description="Disordered" evidence="1">
    <location>
        <begin position="42"/>
        <end position="63"/>
    </location>
</feature>
<organism evidence="2 3">
    <name type="scientific">Microbacterium marinum</name>
    <dbReference type="NCBI Taxonomy" id="421115"/>
    <lineage>
        <taxon>Bacteria</taxon>
        <taxon>Bacillati</taxon>
        <taxon>Actinomycetota</taxon>
        <taxon>Actinomycetes</taxon>
        <taxon>Micrococcales</taxon>
        <taxon>Microbacteriaceae</taxon>
        <taxon>Microbacterium</taxon>
    </lineage>
</organism>
<name>A0A7W7BPM1_9MICO</name>
<gene>
    <name evidence="2" type="ORF">BKA24_000052</name>
</gene>
<reference evidence="2 3" key="1">
    <citation type="submission" date="2020-08" db="EMBL/GenBank/DDBJ databases">
        <title>Sequencing the genomes of 1000 actinobacteria strains.</title>
        <authorList>
            <person name="Klenk H.-P."/>
        </authorList>
    </citation>
    <scope>NUCLEOTIDE SEQUENCE [LARGE SCALE GENOMIC DNA]</scope>
    <source>
        <strain evidence="2 3">DSM 24947</strain>
    </source>
</reference>
<evidence type="ECO:0000313" key="2">
    <source>
        <dbReference type="EMBL" id="MBB4665343.1"/>
    </source>
</evidence>
<sequence length="113" mass="12506">MADAGDAFVRFCRSRKSGRRCTRPLEHPGLHRHRTIMWTDAAADPPRCAGSGEAARPAETAADGYPNGRALCTRCQRFVAIEDGILADHDASDASETAEEVTRRREWLNSHGW</sequence>
<proteinExistence type="predicted"/>
<protein>
    <submittedName>
        <fullName evidence="2">Uncharacterized protein</fullName>
    </submittedName>
</protein>